<accession>X1IMG2</accession>
<dbReference type="EMBL" id="BARU01022605">
    <property type="protein sequence ID" value="GAH58743.1"/>
    <property type="molecule type" value="Genomic_DNA"/>
</dbReference>
<sequence length="139" mass="16035">MIKGEWGSPFKKAQAFMLRKAREAKIGDIFVVFTFDEKVTEMIHEEIKSEEIRAEVAGHIRELEARGLWTWASKALEILSRSFGDLGKRYGWKMGKIYLLTDGKNDPPPYLKEEPVPLSDLMVKYFSGYDSLDKGEFRP</sequence>
<evidence type="ECO:0000313" key="1">
    <source>
        <dbReference type="EMBL" id="GAH58743.1"/>
    </source>
</evidence>
<name>X1IMG2_9ZZZZ</name>
<dbReference type="AlphaFoldDB" id="X1IMG2"/>
<proteinExistence type="predicted"/>
<organism evidence="1">
    <name type="scientific">marine sediment metagenome</name>
    <dbReference type="NCBI Taxonomy" id="412755"/>
    <lineage>
        <taxon>unclassified sequences</taxon>
        <taxon>metagenomes</taxon>
        <taxon>ecological metagenomes</taxon>
    </lineage>
</organism>
<protein>
    <recommendedName>
        <fullName evidence="2">VWFA domain-containing protein</fullName>
    </recommendedName>
</protein>
<gene>
    <name evidence="1" type="ORF">S03H2_36795</name>
</gene>
<feature type="non-terminal residue" evidence="1">
    <location>
        <position position="139"/>
    </location>
</feature>
<comment type="caution">
    <text evidence="1">The sequence shown here is derived from an EMBL/GenBank/DDBJ whole genome shotgun (WGS) entry which is preliminary data.</text>
</comment>
<evidence type="ECO:0008006" key="2">
    <source>
        <dbReference type="Google" id="ProtNLM"/>
    </source>
</evidence>
<reference evidence="1" key="1">
    <citation type="journal article" date="2014" name="Front. Microbiol.">
        <title>High frequency of phylogenetically diverse reductive dehalogenase-homologous genes in deep subseafloor sedimentary metagenomes.</title>
        <authorList>
            <person name="Kawai M."/>
            <person name="Futagami T."/>
            <person name="Toyoda A."/>
            <person name="Takaki Y."/>
            <person name="Nishi S."/>
            <person name="Hori S."/>
            <person name="Arai W."/>
            <person name="Tsubouchi T."/>
            <person name="Morono Y."/>
            <person name="Uchiyama I."/>
            <person name="Ito T."/>
            <person name="Fujiyama A."/>
            <person name="Inagaki F."/>
            <person name="Takami H."/>
        </authorList>
    </citation>
    <scope>NUCLEOTIDE SEQUENCE</scope>
    <source>
        <strain evidence="1">Expedition CK06-06</strain>
    </source>
</reference>